<accession>A0A9D3Y573</accession>
<protein>
    <recommendedName>
        <fullName evidence="3">Peptidase A2 domain-containing protein</fullName>
    </recommendedName>
</protein>
<dbReference type="SUPFAM" id="SSF50630">
    <property type="entry name" value="Acid proteases"/>
    <property type="match status" value="1"/>
</dbReference>
<dbReference type="InterPro" id="IPR021109">
    <property type="entry name" value="Peptidase_aspartic_dom_sf"/>
</dbReference>
<keyword evidence="2" id="KW-1185">Reference proteome</keyword>
<reference evidence="1" key="2">
    <citation type="submission" date="2020-11" db="EMBL/GenBank/DDBJ databases">
        <authorList>
            <person name="McCartney M.A."/>
            <person name="Auch B."/>
            <person name="Kono T."/>
            <person name="Mallez S."/>
            <person name="Becker A."/>
            <person name="Gohl D.M."/>
            <person name="Silverstein K.A.T."/>
            <person name="Koren S."/>
            <person name="Bechman K.B."/>
            <person name="Herman A."/>
            <person name="Abrahante J.E."/>
            <person name="Garbe J."/>
        </authorList>
    </citation>
    <scope>NUCLEOTIDE SEQUENCE</scope>
    <source>
        <strain evidence="1">Duluth1</strain>
        <tissue evidence="1">Whole animal</tissue>
    </source>
</reference>
<evidence type="ECO:0000313" key="2">
    <source>
        <dbReference type="Proteomes" id="UP000828390"/>
    </source>
</evidence>
<dbReference type="EMBL" id="JAIWYP010000027">
    <property type="protein sequence ID" value="KAH3691963.1"/>
    <property type="molecule type" value="Genomic_DNA"/>
</dbReference>
<name>A0A9D3Y573_DREPO</name>
<organism evidence="1 2">
    <name type="scientific">Dreissena polymorpha</name>
    <name type="common">Zebra mussel</name>
    <name type="synonym">Mytilus polymorpha</name>
    <dbReference type="NCBI Taxonomy" id="45954"/>
    <lineage>
        <taxon>Eukaryota</taxon>
        <taxon>Metazoa</taxon>
        <taxon>Spiralia</taxon>
        <taxon>Lophotrochozoa</taxon>
        <taxon>Mollusca</taxon>
        <taxon>Bivalvia</taxon>
        <taxon>Autobranchia</taxon>
        <taxon>Heteroconchia</taxon>
        <taxon>Euheterodonta</taxon>
        <taxon>Imparidentia</taxon>
        <taxon>Neoheterodontei</taxon>
        <taxon>Myida</taxon>
        <taxon>Dreissenoidea</taxon>
        <taxon>Dreissenidae</taxon>
        <taxon>Dreissena</taxon>
    </lineage>
</organism>
<comment type="caution">
    <text evidence="1">The sequence shown here is derived from an EMBL/GenBank/DDBJ whole genome shotgun (WGS) entry which is preliminary data.</text>
</comment>
<dbReference type="AlphaFoldDB" id="A0A9D3Y573"/>
<gene>
    <name evidence="1" type="ORF">DPMN_191378</name>
</gene>
<evidence type="ECO:0000313" key="1">
    <source>
        <dbReference type="EMBL" id="KAH3691963.1"/>
    </source>
</evidence>
<dbReference type="Proteomes" id="UP000828390">
    <property type="component" value="Unassembled WGS sequence"/>
</dbReference>
<reference evidence="1" key="1">
    <citation type="journal article" date="2019" name="bioRxiv">
        <title>The Genome of the Zebra Mussel, Dreissena polymorpha: A Resource for Invasive Species Research.</title>
        <authorList>
            <person name="McCartney M.A."/>
            <person name="Auch B."/>
            <person name="Kono T."/>
            <person name="Mallez S."/>
            <person name="Zhang Y."/>
            <person name="Obille A."/>
            <person name="Becker A."/>
            <person name="Abrahante J.E."/>
            <person name="Garbe J."/>
            <person name="Badalamenti J.P."/>
            <person name="Herman A."/>
            <person name="Mangelson H."/>
            <person name="Liachko I."/>
            <person name="Sullivan S."/>
            <person name="Sone E.D."/>
            <person name="Koren S."/>
            <person name="Silverstein K.A.T."/>
            <person name="Beckman K.B."/>
            <person name="Gohl D.M."/>
        </authorList>
    </citation>
    <scope>NUCLEOTIDE SEQUENCE</scope>
    <source>
        <strain evidence="1">Duluth1</strain>
        <tissue evidence="1">Whole animal</tissue>
    </source>
</reference>
<sequence length="94" mass="10404">MKHVIAMNTTDDDNVLIINSVNRGDNKITVSPEIDGHIFRMEVDTGSAVTLMSEIDIRKRFGNVPLDPAKSVLKTYSGEIIKQVGTKVVTVKYN</sequence>
<evidence type="ECO:0008006" key="3">
    <source>
        <dbReference type="Google" id="ProtNLM"/>
    </source>
</evidence>
<proteinExistence type="predicted"/>